<organism evidence="2 3">
    <name type="scientific">Lampropedia puyangensis</name>
    <dbReference type="NCBI Taxonomy" id="1330072"/>
    <lineage>
        <taxon>Bacteria</taxon>
        <taxon>Pseudomonadati</taxon>
        <taxon>Pseudomonadota</taxon>
        <taxon>Betaproteobacteria</taxon>
        <taxon>Burkholderiales</taxon>
        <taxon>Comamonadaceae</taxon>
        <taxon>Lampropedia</taxon>
    </lineage>
</organism>
<dbReference type="GO" id="GO:0030288">
    <property type="term" value="C:outer membrane-bounded periplasmic space"/>
    <property type="evidence" value="ECO:0007669"/>
    <property type="project" value="TreeGrafter"/>
</dbReference>
<dbReference type="GO" id="GO:0030976">
    <property type="term" value="F:thiamine pyrophosphate binding"/>
    <property type="evidence" value="ECO:0007669"/>
    <property type="project" value="TreeGrafter"/>
</dbReference>
<name>A0A4S8FDY7_9BURK</name>
<dbReference type="RefSeq" id="WP_136572158.1">
    <property type="nucleotide sequence ID" value="NZ_STFG01000001.1"/>
</dbReference>
<evidence type="ECO:0000313" key="2">
    <source>
        <dbReference type="EMBL" id="THU05449.1"/>
    </source>
</evidence>
<keyword evidence="3" id="KW-1185">Reference proteome</keyword>
<dbReference type="PROSITE" id="PS51318">
    <property type="entry name" value="TAT"/>
    <property type="match status" value="1"/>
</dbReference>
<dbReference type="Pfam" id="PF13416">
    <property type="entry name" value="SBP_bac_8"/>
    <property type="match status" value="1"/>
</dbReference>
<keyword evidence="1" id="KW-0732">Signal</keyword>
<evidence type="ECO:0000313" key="3">
    <source>
        <dbReference type="Proteomes" id="UP000308917"/>
    </source>
</evidence>
<proteinExistence type="predicted"/>
<dbReference type="SUPFAM" id="SSF53850">
    <property type="entry name" value="Periplasmic binding protein-like II"/>
    <property type="match status" value="1"/>
</dbReference>
<protein>
    <submittedName>
        <fullName evidence="2">Extracellular solute-binding protein</fullName>
    </submittedName>
</protein>
<dbReference type="InterPro" id="IPR006311">
    <property type="entry name" value="TAT_signal"/>
</dbReference>
<dbReference type="InterPro" id="IPR006059">
    <property type="entry name" value="SBP"/>
</dbReference>
<reference evidence="2 3" key="1">
    <citation type="journal article" date="2015" name="Antonie Van Leeuwenhoek">
        <title>Lampropedia puyangensis sp. nov., isolated from symptomatic bark of Populus ? euramericana canker and emended description of Lampropedia hyalina (Ehrenberg 1832) Lee et al. 2004.</title>
        <authorList>
            <person name="Li Y."/>
            <person name="Wang T."/>
            <person name="Piao C.G."/>
            <person name="Wang L.F."/>
            <person name="Tian G.Z."/>
            <person name="Zhu T.H."/>
            <person name="Guo M.W."/>
        </authorList>
    </citation>
    <scope>NUCLEOTIDE SEQUENCE [LARGE SCALE GENOMIC DNA]</scope>
    <source>
        <strain evidence="2 3">2-bin</strain>
    </source>
</reference>
<dbReference type="GO" id="GO:0030975">
    <property type="term" value="F:thiamine binding"/>
    <property type="evidence" value="ECO:0007669"/>
    <property type="project" value="TreeGrafter"/>
</dbReference>
<dbReference type="EMBL" id="STFG01000001">
    <property type="protein sequence ID" value="THU05449.1"/>
    <property type="molecule type" value="Genomic_DNA"/>
</dbReference>
<evidence type="ECO:0000256" key="1">
    <source>
        <dbReference type="ARBA" id="ARBA00022729"/>
    </source>
</evidence>
<accession>A0A4S8FDY7</accession>
<dbReference type="PANTHER" id="PTHR30006:SF2">
    <property type="entry name" value="ABC TRANSPORTER SUBSTRATE-BINDING PROTEIN"/>
    <property type="match status" value="1"/>
</dbReference>
<dbReference type="Proteomes" id="UP000308917">
    <property type="component" value="Unassembled WGS sequence"/>
</dbReference>
<comment type="caution">
    <text evidence="2">The sequence shown here is derived from an EMBL/GenBank/DDBJ whole genome shotgun (WGS) entry which is preliminary data.</text>
</comment>
<gene>
    <name evidence="2" type="ORF">E9531_02620</name>
</gene>
<dbReference type="OrthoDB" id="305758at2"/>
<dbReference type="PANTHER" id="PTHR30006">
    <property type="entry name" value="THIAMINE-BINDING PERIPLASMIC PROTEIN-RELATED"/>
    <property type="match status" value="1"/>
</dbReference>
<sequence>MPHPTTQPAFIEPEQEHPMALPFSRRLFTQVGLAATVLTAVLPLAAQAQGADTRQNRIVVASFGGQLDETYKKIFAQFEKDNNVTIDWVPGTAPNNVAKLAATRNAPEYDVVLFENVTQRLASTQDLLAPIDTTIVTNYQDTAEGARAKDNDGVGIGAFVTGIYYRKDAFAKNGWAAPTSWNDLARPEFCNHLGLEKAGQVYTLNAVLMLAGADVSKIDQGISRFTELAKCARVLEPAAAKHEEKILLGEYQVGVSATIRTLPLVRKLPDLAFVLPKEGAIPSYTMVAPVKGAPNAAGAQKFINWFLAPQSQQTLVRELFYSPVNTKVEVPADLVVLGVPTQTVLAAQPKIDNDVLVKDRRDWTRKLERALER</sequence>
<dbReference type="AlphaFoldDB" id="A0A4S8FDY7"/>
<dbReference type="Gene3D" id="3.40.190.10">
    <property type="entry name" value="Periplasmic binding protein-like II"/>
    <property type="match status" value="2"/>
</dbReference>
<dbReference type="GO" id="GO:0015888">
    <property type="term" value="P:thiamine transport"/>
    <property type="evidence" value="ECO:0007669"/>
    <property type="project" value="TreeGrafter"/>
</dbReference>